<dbReference type="InterPro" id="IPR036962">
    <property type="entry name" value="Glyco_hydro_3_N_sf"/>
</dbReference>
<proteinExistence type="inferred from homology"/>
<dbReference type="InterPro" id="IPR036881">
    <property type="entry name" value="Glyco_hydro_3_C_sf"/>
</dbReference>
<name>A0A229SLT2_9PSEU</name>
<dbReference type="InterPro" id="IPR026891">
    <property type="entry name" value="Fn3-like"/>
</dbReference>
<dbReference type="EMBL" id="NMUL01000070">
    <property type="protein sequence ID" value="OXM59806.1"/>
    <property type="molecule type" value="Genomic_DNA"/>
</dbReference>
<dbReference type="InterPro" id="IPR002772">
    <property type="entry name" value="Glyco_hydro_3_C"/>
</dbReference>
<dbReference type="SUPFAM" id="SSF51445">
    <property type="entry name" value="(Trans)glycosidases"/>
    <property type="match status" value="1"/>
</dbReference>
<dbReference type="Pfam" id="PF14310">
    <property type="entry name" value="Fn3-like"/>
    <property type="match status" value="1"/>
</dbReference>
<dbReference type="PANTHER" id="PTHR42715:SF10">
    <property type="entry name" value="BETA-GLUCOSIDASE"/>
    <property type="match status" value="1"/>
</dbReference>
<comment type="caution">
    <text evidence="4">The sequence shown here is derived from an EMBL/GenBank/DDBJ whole genome shotgun (WGS) entry which is preliminary data.</text>
</comment>
<comment type="similarity">
    <text evidence="1">Belongs to the glycosyl hydrolase 3 family.</text>
</comment>
<evidence type="ECO:0000256" key="2">
    <source>
        <dbReference type="ARBA" id="ARBA00022801"/>
    </source>
</evidence>
<dbReference type="Proteomes" id="UP000215199">
    <property type="component" value="Unassembled WGS sequence"/>
</dbReference>
<sequence>MTLPALFSMRPGADLSTGEGRKVAFFVDTDRIAQLRPHGLGHLSLAWMLPLDGGELRRTFADVQAKAREVSRFGIGALIHAEGLNGLVHGTGIQFPTAWAQAATWMPGLIERSTAITRDQFRDYGIQLCFSPVLDLARDPRWGRVHETFGEDQELAAQLAVAFIRGIQGTGRDTGVLATGKHFLGYSSSDGALNQARTSLGRRQLADEYAEPFRRAITEASLAIVMNSYNEIDGTPAAANRWLLTDLLREQLGFTGLVVSDYDAVTMLHSVYHVAGDQREAAAAALSAGLDVELPADESFRKLREAVEAGLVGEDAVDTAVRRVLEIKQDLGLVPGFAPRRPLRRPEPPDRTAAAAIGRDIAEHAVTLLENDGTLPLRPGAKVVLAGRLADELRIHFGAYTDVANAEVPIAVQLIQAGQVPGVDPDEHFFTELFTTRIPGIGPRFETLTREQYPDTPTLLAALDAAPGLDVTFLDAGSPDTTDPIDTDAVLDAARGADIVVAVLGERTGWAGEHTAGEGQASAQVRLPGNQHELVSVLAQAEAPLVSVLITGRPLVVPDVAEASAAVLLAPLLGAQGPSTVADALTGAIEPGGRLPMTFPRHVGQIPLFHGHPYGSGYAHPTGRRVGYNDLENGPLYPFGHGLGYARLELELLDVHLSDDGGTITARTRTTNHGGRDGSTVVQVYARDEHGSVVRPVRQLLAFERVTVTAGSVADTALEAPVDRLFYTADDGTRGIEAGDVTILVGTSSEQIAGTRTLAVPARRASTR</sequence>
<dbReference type="PRINTS" id="PR00133">
    <property type="entry name" value="GLHYDRLASE3"/>
</dbReference>
<dbReference type="GO" id="GO:0005975">
    <property type="term" value="P:carbohydrate metabolic process"/>
    <property type="evidence" value="ECO:0007669"/>
    <property type="project" value="InterPro"/>
</dbReference>
<dbReference type="OrthoDB" id="3187421at2"/>
<accession>A0A229SLT2</accession>
<keyword evidence="2 4" id="KW-0378">Hydrolase</keyword>
<feature type="domain" description="Fibronectin type III-like" evidence="3">
    <location>
        <begin position="680"/>
        <end position="749"/>
    </location>
</feature>
<dbReference type="Pfam" id="PF01915">
    <property type="entry name" value="Glyco_hydro_3_C"/>
    <property type="match status" value="1"/>
</dbReference>
<organism evidence="4 5">
    <name type="scientific">Amycolatopsis vastitatis</name>
    <dbReference type="NCBI Taxonomy" id="1905142"/>
    <lineage>
        <taxon>Bacteria</taxon>
        <taxon>Bacillati</taxon>
        <taxon>Actinomycetota</taxon>
        <taxon>Actinomycetes</taxon>
        <taxon>Pseudonocardiales</taxon>
        <taxon>Pseudonocardiaceae</taxon>
        <taxon>Amycolatopsis</taxon>
    </lineage>
</organism>
<dbReference type="SUPFAM" id="SSF52279">
    <property type="entry name" value="Beta-D-glucan exohydrolase, C-terminal domain"/>
    <property type="match status" value="1"/>
</dbReference>
<reference evidence="5" key="1">
    <citation type="submission" date="2017-07" db="EMBL/GenBank/DDBJ databases">
        <title>Comparative genome mining reveals phylogenetic distribution patterns of secondary metabolites in Amycolatopsis.</title>
        <authorList>
            <person name="Adamek M."/>
            <person name="Alanjary M."/>
            <person name="Sales-Ortells H."/>
            <person name="Goodfellow M."/>
            <person name="Bull A.T."/>
            <person name="Kalinowski J."/>
            <person name="Ziemert N."/>
        </authorList>
    </citation>
    <scope>NUCLEOTIDE SEQUENCE [LARGE SCALE GENOMIC DNA]</scope>
    <source>
        <strain evidence="5">H5</strain>
    </source>
</reference>
<dbReference type="Pfam" id="PF00933">
    <property type="entry name" value="Glyco_hydro_3"/>
    <property type="match status" value="1"/>
</dbReference>
<evidence type="ECO:0000313" key="4">
    <source>
        <dbReference type="EMBL" id="OXM59806.1"/>
    </source>
</evidence>
<dbReference type="SMART" id="SM01217">
    <property type="entry name" value="Fn3_like"/>
    <property type="match status" value="1"/>
</dbReference>
<dbReference type="Gene3D" id="3.20.20.300">
    <property type="entry name" value="Glycoside hydrolase, family 3, N-terminal domain"/>
    <property type="match status" value="1"/>
</dbReference>
<protein>
    <submittedName>
        <fullName evidence="4">Glycosyl hydrolase</fullName>
    </submittedName>
</protein>
<dbReference type="AlphaFoldDB" id="A0A229SLT2"/>
<dbReference type="PANTHER" id="PTHR42715">
    <property type="entry name" value="BETA-GLUCOSIDASE"/>
    <property type="match status" value="1"/>
</dbReference>
<evidence type="ECO:0000256" key="1">
    <source>
        <dbReference type="ARBA" id="ARBA00005336"/>
    </source>
</evidence>
<keyword evidence="5" id="KW-1185">Reference proteome</keyword>
<dbReference type="InterPro" id="IPR050288">
    <property type="entry name" value="Cellulose_deg_GH3"/>
</dbReference>
<dbReference type="GO" id="GO:0004553">
    <property type="term" value="F:hydrolase activity, hydrolyzing O-glycosyl compounds"/>
    <property type="evidence" value="ECO:0007669"/>
    <property type="project" value="InterPro"/>
</dbReference>
<dbReference type="Gene3D" id="3.40.50.1700">
    <property type="entry name" value="Glycoside hydrolase family 3 C-terminal domain"/>
    <property type="match status" value="1"/>
</dbReference>
<evidence type="ECO:0000259" key="3">
    <source>
        <dbReference type="SMART" id="SM01217"/>
    </source>
</evidence>
<dbReference type="InterPro" id="IPR001764">
    <property type="entry name" value="Glyco_hydro_3_N"/>
</dbReference>
<gene>
    <name evidence="4" type="ORF">CF165_45860</name>
</gene>
<dbReference type="Gene3D" id="2.60.40.10">
    <property type="entry name" value="Immunoglobulins"/>
    <property type="match status" value="1"/>
</dbReference>
<evidence type="ECO:0000313" key="5">
    <source>
        <dbReference type="Proteomes" id="UP000215199"/>
    </source>
</evidence>
<dbReference type="InterPro" id="IPR013783">
    <property type="entry name" value="Ig-like_fold"/>
</dbReference>
<dbReference type="InterPro" id="IPR017853">
    <property type="entry name" value="GH"/>
</dbReference>